<dbReference type="InterPro" id="IPR050109">
    <property type="entry name" value="HTH-type_TetR-like_transc_reg"/>
</dbReference>
<dbReference type="GO" id="GO:0003700">
    <property type="term" value="F:DNA-binding transcription factor activity"/>
    <property type="evidence" value="ECO:0007669"/>
    <property type="project" value="TreeGrafter"/>
</dbReference>
<name>A0A2W2ET05_9ACTN</name>
<evidence type="ECO:0000313" key="5">
    <source>
        <dbReference type="Proteomes" id="UP000249304"/>
    </source>
</evidence>
<dbReference type="GO" id="GO:0000976">
    <property type="term" value="F:transcription cis-regulatory region binding"/>
    <property type="evidence" value="ECO:0007669"/>
    <property type="project" value="TreeGrafter"/>
</dbReference>
<dbReference type="InterPro" id="IPR009057">
    <property type="entry name" value="Homeodomain-like_sf"/>
</dbReference>
<dbReference type="AlphaFoldDB" id="A0A2W2ET05"/>
<comment type="caution">
    <text evidence="4">The sequence shown here is derived from an EMBL/GenBank/DDBJ whole genome shotgun (WGS) entry which is preliminary data.</text>
</comment>
<dbReference type="PANTHER" id="PTHR30055:SF226">
    <property type="entry name" value="HTH-TYPE TRANSCRIPTIONAL REGULATOR PKSA"/>
    <property type="match status" value="1"/>
</dbReference>
<dbReference type="Gene3D" id="1.10.357.10">
    <property type="entry name" value="Tetracycline Repressor, domain 2"/>
    <property type="match status" value="1"/>
</dbReference>
<dbReference type="EMBL" id="POUD01000184">
    <property type="protein sequence ID" value="PZG12507.1"/>
    <property type="molecule type" value="Genomic_DNA"/>
</dbReference>
<dbReference type="PANTHER" id="PTHR30055">
    <property type="entry name" value="HTH-TYPE TRANSCRIPTIONAL REGULATOR RUTR"/>
    <property type="match status" value="1"/>
</dbReference>
<dbReference type="InterPro" id="IPR001647">
    <property type="entry name" value="HTH_TetR"/>
</dbReference>
<dbReference type="PROSITE" id="PS01081">
    <property type="entry name" value="HTH_TETR_1"/>
    <property type="match status" value="1"/>
</dbReference>
<dbReference type="Gene3D" id="1.10.10.60">
    <property type="entry name" value="Homeodomain-like"/>
    <property type="match status" value="1"/>
</dbReference>
<feature type="DNA-binding region" description="H-T-H motif" evidence="2">
    <location>
        <begin position="66"/>
        <end position="85"/>
    </location>
</feature>
<dbReference type="Proteomes" id="UP000249304">
    <property type="component" value="Unassembled WGS sequence"/>
</dbReference>
<evidence type="ECO:0000256" key="1">
    <source>
        <dbReference type="ARBA" id="ARBA00023125"/>
    </source>
</evidence>
<protein>
    <submittedName>
        <fullName evidence="4">TetR/AcrR family transcriptional regulator</fullName>
    </submittedName>
</protein>
<evidence type="ECO:0000259" key="3">
    <source>
        <dbReference type="PROSITE" id="PS50977"/>
    </source>
</evidence>
<organism evidence="4 5">
    <name type="scientific">Nonomuraea aridisoli</name>
    <dbReference type="NCBI Taxonomy" id="2070368"/>
    <lineage>
        <taxon>Bacteria</taxon>
        <taxon>Bacillati</taxon>
        <taxon>Actinomycetota</taxon>
        <taxon>Actinomycetes</taxon>
        <taxon>Streptosporangiales</taxon>
        <taxon>Streptosporangiaceae</taxon>
        <taxon>Nonomuraea</taxon>
    </lineage>
</organism>
<reference evidence="4 5" key="1">
    <citation type="submission" date="2018-01" db="EMBL/GenBank/DDBJ databases">
        <title>Draft genome sequence of Nonomuraea sp. KC333.</title>
        <authorList>
            <person name="Sahin N."/>
            <person name="Saygin H."/>
            <person name="Ay H."/>
        </authorList>
    </citation>
    <scope>NUCLEOTIDE SEQUENCE [LARGE SCALE GENOMIC DNA]</scope>
    <source>
        <strain evidence="4 5">KC333</strain>
    </source>
</reference>
<sequence>MGLMHPSSANWQQLSIRQYMSQVAGRQQYAAHVALTLRQRNRLSAIHRIMDTAIDLFDQRGYSGVTIEEIAAASGVSPRTFYRYFGTKEGLFTADPYAAVGVDLYTDQLDLDDLPGSLRRVIALIGAPEGEDHTAWRGMRYVMEEPSVRAAVYASLDREADRLTALLRERGAGPAKARVTARAYWFGVYFGSLEQWHLDGRTRPVLDYVDEALTVLTGQA</sequence>
<accession>A0A2W2ET05</accession>
<proteinExistence type="predicted"/>
<evidence type="ECO:0000256" key="2">
    <source>
        <dbReference type="PROSITE-ProRule" id="PRU00335"/>
    </source>
</evidence>
<dbReference type="PROSITE" id="PS50977">
    <property type="entry name" value="HTH_TETR_2"/>
    <property type="match status" value="1"/>
</dbReference>
<dbReference type="OrthoDB" id="3211155at2"/>
<feature type="domain" description="HTH tetR-type" evidence="3">
    <location>
        <begin position="43"/>
        <end position="103"/>
    </location>
</feature>
<dbReference type="PRINTS" id="PR00455">
    <property type="entry name" value="HTHTETR"/>
</dbReference>
<dbReference type="SUPFAM" id="SSF46689">
    <property type="entry name" value="Homeodomain-like"/>
    <property type="match status" value="1"/>
</dbReference>
<dbReference type="Pfam" id="PF00440">
    <property type="entry name" value="TetR_N"/>
    <property type="match status" value="1"/>
</dbReference>
<dbReference type="InterPro" id="IPR023772">
    <property type="entry name" value="DNA-bd_HTH_TetR-type_CS"/>
</dbReference>
<keyword evidence="1 2" id="KW-0238">DNA-binding</keyword>
<keyword evidence="5" id="KW-1185">Reference proteome</keyword>
<evidence type="ECO:0000313" key="4">
    <source>
        <dbReference type="EMBL" id="PZG12507.1"/>
    </source>
</evidence>
<gene>
    <name evidence="4" type="ORF">C1J01_32620</name>
</gene>